<dbReference type="GeneID" id="85225875"/>
<protein>
    <submittedName>
        <fullName evidence="5">54S ribosomal protein L6 mitochondrial</fullName>
    </submittedName>
</protein>
<gene>
    <name evidence="5" type="primary">MRPL6</name>
    <name evidence="5" type="ORF">MJAP1_002224</name>
</gene>
<dbReference type="Proteomes" id="UP001217754">
    <property type="component" value="Chromosome 3"/>
</dbReference>
<dbReference type="InterPro" id="IPR002358">
    <property type="entry name" value="Ribosomal_uL6_CS"/>
</dbReference>
<dbReference type="GO" id="GO:0019843">
    <property type="term" value="F:rRNA binding"/>
    <property type="evidence" value="ECO:0007669"/>
    <property type="project" value="InterPro"/>
</dbReference>
<keyword evidence="2 5" id="KW-0689">Ribosomal protein</keyword>
<evidence type="ECO:0000256" key="1">
    <source>
        <dbReference type="ARBA" id="ARBA00009356"/>
    </source>
</evidence>
<evidence type="ECO:0000313" key="5">
    <source>
        <dbReference type="EMBL" id="WFD39253.1"/>
    </source>
</evidence>
<dbReference type="PANTHER" id="PTHR11655">
    <property type="entry name" value="60S/50S RIBOSOMAL PROTEIN L6/L9"/>
    <property type="match status" value="1"/>
</dbReference>
<dbReference type="AlphaFoldDB" id="A0AAF0JA93"/>
<organism evidence="5 6">
    <name type="scientific">Malassezia japonica</name>
    <dbReference type="NCBI Taxonomy" id="223818"/>
    <lineage>
        <taxon>Eukaryota</taxon>
        <taxon>Fungi</taxon>
        <taxon>Dikarya</taxon>
        <taxon>Basidiomycota</taxon>
        <taxon>Ustilaginomycotina</taxon>
        <taxon>Malasseziomycetes</taxon>
        <taxon>Malasseziales</taxon>
        <taxon>Malasseziaceae</taxon>
        <taxon>Malassezia</taxon>
    </lineage>
</organism>
<dbReference type="PROSITE" id="PS00525">
    <property type="entry name" value="RIBOSOMAL_L6_1"/>
    <property type="match status" value="1"/>
</dbReference>
<dbReference type="InterPro" id="IPR020040">
    <property type="entry name" value="Ribosomal_uL6_a/b-dom"/>
</dbReference>
<evidence type="ECO:0000256" key="2">
    <source>
        <dbReference type="ARBA" id="ARBA00022980"/>
    </source>
</evidence>
<dbReference type="Gene3D" id="3.90.930.12">
    <property type="entry name" value="Ribosomal protein L6, alpha-beta domain"/>
    <property type="match status" value="2"/>
</dbReference>
<dbReference type="InterPro" id="IPR036789">
    <property type="entry name" value="Ribosomal_uL6-like_a/b-dom_sf"/>
</dbReference>
<keyword evidence="3" id="KW-0687">Ribonucleoprotein</keyword>
<feature type="domain" description="Large ribosomal subunit protein uL6 alpha-beta" evidence="4">
    <location>
        <begin position="73"/>
        <end position="138"/>
    </location>
</feature>
<dbReference type="EMBL" id="CP119960">
    <property type="protein sequence ID" value="WFD39253.1"/>
    <property type="molecule type" value="Genomic_DNA"/>
</dbReference>
<evidence type="ECO:0000259" key="4">
    <source>
        <dbReference type="Pfam" id="PF00347"/>
    </source>
</evidence>
<dbReference type="RefSeq" id="XP_060122150.1">
    <property type="nucleotide sequence ID" value="XM_060266167.1"/>
</dbReference>
<evidence type="ECO:0000313" key="6">
    <source>
        <dbReference type="Proteomes" id="UP001217754"/>
    </source>
</evidence>
<dbReference type="GO" id="GO:0005762">
    <property type="term" value="C:mitochondrial large ribosomal subunit"/>
    <property type="evidence" value="ECO:0007669"/>
    <property type="project" value="TreeGrafter"/>
</dbReference>
<comment type="similarity">
    <text evidence="1">Belongs to the universal ribosomal protein uL6 family.</text>
</comment>
<proteinExistence type="inferred from homology"/>
<evidence type="ECO:0000256" key="3">
    <source>
        <dbReference type="ARBA" id="ARBA00023274"/>
    </source>
</evidence>
<feature type="domain" description="Large ribosomal subunit protein uL6 alpha-beta" evidence="4">
    <location>
        <begin position="193"/>
        <end position="261"/>
    </location>
</feature>
<keyword evidence="6" id="KW-1185">Reference proteome</keyword>
<reference evidence="5" key="1">
    <citation type="submission" date="2023-03" db="EMBL/GenBank/DDBJ databases">
        <title>Mating type loci evolution in Malassezia.</title>
        <authorList>
            <person name="Coelho M.A."/>
        </authorList>
    </citation>
    <scope>NUCLEOTIDE SEQUENCE</scope>
    <source>
        <strain evidence="5">CBS 9431</strain>
    </source>
</reference>
<dbReference type="Pfam" id="PF00347">
    <property type="entry name" value="Ribosomal_L6"/>
    <property type="match status" value="2"/>
</dbReference>
<accession>A0AAF0JA93</accession>
<dbReference type="InterPro" id="IPR000702">
    <property type="entry name" value="Ribosomal_uL6-like"/>
</dbReference>
<dbReference type="SUPFAM" id="SSF56053">
    <property type="entry name" value="Ribosomal protein L6"/>
    <property type="match status" value="2"/>
</dbReference>
<dbReference type="PANTHER" id="PTHR11655:SF14">
    <property type="entry name" value="LARGE RIBOSOMAL SUBUNIT PROTEIN UL6M"/>
    <property type="match status" value="1"/>
</dbReference>
<dbReference type="GO" id="GO:0006412">
    <property type="term" value="P:translation"/>
    <property type="evidence" value="ECO:0007669"/>
    <property type="project" value="InterPro"/>
</dbReference>
<sequence>MDVSRSMWAALQPCARAMPRMPKVHSMNIVRSAHTRNEPVKVPPTTTVSVLDFAPQPRPTRPLSGLLRKAKTMVFSGPNGEVIVPLHHFVRVKWATNDETKERTVAFGIEDEKAKVQRGIWGLTRALTANAVKGVEEGHEVRLRLVGVGYRASVEADPLPRKHPLQVELERGRGHWYAPDQKSTEIERAERLVKASGPNERLHLRLGFSDPKLISVPYGIKATTPQPTTIILRSANKELLGQFAQQIRHLRKPEPYKGKGIFINDEQIKLKTPKKK</sequence>
<dbReference type="GO" id="GO:0003735">
    <property type="term" value="F:structural constituent of ribosome"/>
    <property type="evidence" value="ECO:0007669"/>
    <property type="project" value="InterPro"/>
</dbReference>
<name>A0AAF0JA93_9BASI</name>